<keyword evidence="5 9" id="KW-1133">Transmembrane helix</keyword>
<dbReference type="SUPFAM" id="SSF103481">
    <property type="entry name" value="Multidrug resistance efflux transporter EmrE"/>
    <property type="match status" value="1"/>
</dbReference>
<name>A0A0B3Z7N5_9ALTE</name>
<comment type="subcellular location">
    <subcellularLocation>
        <location evidence="1 8">Cell membrane</location>
        <topology evidence="1 8">Multi-pass membrane protein</topology>
    </subcellularLocation>
</comment>
<dbReference type="InterPro" id="IPR000390">
    <property type="entry name" value="Small_drug/metabolite_transptr"/>
</dbReference>
<evidence type="ECO:0000256" key="7">
    <source>
        <dbReference type="ARBA" id="ARBA00038032"/>
    </source>
</evidence>
<evidence type="ECO:0000313" key="10">
    <source>
        <dbReference type="EMBL" id="KHT54360.1"/>
    </source>
</evidence>
<dbReference type="EMBL" id="JWLW01000012">
    <property type="protein sequence ID" value="KHT54360.1"/>
    <property type="molecule type" value="Genomic_DNA"/>
</dbReference>
<dbReference type="PANTHER" id="PTHR30561">
    <property type="entry name" value="SMR FAMILY PROTON-DEPENDENT DRUG EFFLUX TRANSPORTER SUGE"/>
    <property type="match status" value="1"/>
</dbReference>
<evidence type="ECO:0000256" key="2">
    <source>
        <dbReference type="ARBA" id="ARBA00022448"/>
    </source>
</evidence>
<comment type="similarity">
    <text evidence="7 8">Belongs to the drug/metabolite transporter (DMT) superfamily. Small multidrug resistance (SMR) (TC 2.A.7.1) family.</text>
</comment>
<evidence type="ECO:0000256" key="3">
    <source>
        <dbReference type="ARBA" id="ARBA00022475"/>
    </source>
</evidence>
<comment type="caution">
    <text evidence="10">The sequence shown here is derived from an EMBL/GenBank/DDBJ whole genome shotgun (WGS) entry which is preliminary data.</text>
</comment>
<dbReference type="Pfam" id="PF00893">
    <property type="entry name" value="Multi_Drug_Res"/>
    <property type="match status" value="1"/>
</dbReference>
<dbReference type="GO" id="GO:0005886">
    <property type="term" value="C:plasma membrane"/>
    <property type="evidence" value="ECO:0007669"/>
    <property type="project" value="UniProtKB-SubCell"/>
</dbReference>
<keyword evidence="2" id="KW-0813">Transport</keyword>
<feature type="transmembrane region" description="Helical" evidence="9">
    <location>
        <begin position="57"/>
        <end position="78"/>
    </location>
</feature>
<reference evidence="10 11" key="1">
    <citation type="submission" date="2014-12" db="EMBL/GenBank/DDBJ databases">
        <title>Genome sequencing of Alteromonas marina AD001.</title>
        <authorList>
            <person name="Adrian T.G.S."/>
            <person name="Chan K.G."/>
        </authorList>
    </citation>
    <scope>NUCLEOTIDE SEQUENCE [LARGE SCALE GENOMIC DNA]</scope>
    <source>
        <strain evidence="10 11">AD001</strain>
    </source>
</reference>
<dbReference type="GO" id="GO:0022857">
    <property type="term" value="F:transmembrane transporter activity"/>
    <property type="evidence" value="ECO:0007669"/>
    <property type="project" value="InterPro"/>
</dbReference>
<evidence type="ECO:0000256" key="9">
    <source>
        <dbReference type="SAM" id="Phobius"/>
    </source>
</evidence>
<evidence type="ECO:0000256" key="4">
    <source>
        <dbReference type="ARBA" id="ARBA00022692"/>
    </source>
</evidence>
<feature type="transmembrane region" description="Helical" evidence="9">
    <location>
        <begin position="84"/>
        <end position="108"/>
    </location>
</feature>
<evidence type="ECO:0000256" key="1">
    <source>
        <dbReference type="ARBA" id="ARBA00004651"/>
    </source>
</evidence>
<keyword evidence="4 8" id="KW-0812">Transmembrane</keyword>
<protein>
    <submittedName>
        <fullName evidence="10">EmrE protein</fullName>
    </submittedName>
</protein>
<dbReference type="PANTHER" id="PTHR30561:SF1">
    <property type="entry name" value="MULTIDRUG TRANSPORTER EMRE"/>
    <property type="match status" value="1"/>
</dbReference>
<dbReference type="OrthoDB" id="9808638at2"/>
<proteinExistence type="inferred from homology"/>
<evidence type="ECO:0000256" key="6">
    <source>
        <dbReference type="ARBA" id="ARBA00023136"/>
    </source>
</evidence>
<keyword evidence="11" id="KW-1185">Reference proteome</keyword>
<evidence type="ECO:0000256" key="5">
    <source>
        <dbReference type="ARBA" id="ARBA00022989"/>
    </source>
</evidence>
<evidence type="ECO:0000256" key="8">
    <source>
        <dbReference type="RuleBase" id="RU003942"/>
    </source>
</evidence>
<organism evidence="10 11">
    <name type="scientific">Alteromonas marina</name>
    <dbReference type="NCBI Taxonomy" id="203795"/>
    <lineage>
        <taxon>Bacteria</taxon>
        <taxon>Pseudomonadati</taxon>
        <taxon>Pseudomonadota</taxon>
        <taxon>Gammaproteobacteria</taxon>
        <taxon>Alteromonadales</taxon>
        <taxon>Alteromonadaceae</taxon>
        <taxon>Alteromonas/Salinimonas group</taxon>
        <taxon>Alteromonas</taxon>
    </lineage>
</organism>
<feature type="transmembrane region" description="Helical" evidence="9">
    <location>
        <begin position="32"/>
        <end position="50"/>
    </location>
</feature>
<dbReference type="AlphaFoldDB" id="A0A0B3Z7N5"/>
<accession>A0A0B3Z7N5</accession>
<dbReference type="Proteomes" id="UP000031197">
    <property type="component" value="Unassembled WGS sequence"/>
</dbReference>
<dbReference type="RefSeq" id="WP_039218875.1">
    <property type="nucleotide sequence ID" value="NZ_JWLW01000012.1"/>
</dbReference>
<keyword evidence="6 9" id="KW-0472">Membrane</keyword>
<keyword evidence="3" id="KW-1003">Cell membrane</keyword>
<dbReference type="Gene3D" id="1.10.3730.20">
    <property type="match status" value="1"/>
</dbReference>
<dbReference type="InterPro" id="IPR045324">
    <property type="entry name" value="Small_multidrug_res"/>
</dbReference>
<sequence>MTYLLLAVAVITEVTATMLLKMSNGWEKWAFGYGAIFFYTVSGMLFAMVLKNMGIGVAYAIWSGMGIALITAASVVFWKQTFDIYAVLGIMLIISGTLLITSKSAVVFQ</sequence>
<gene>
    <name evidence="10" type="ORF">RJ41_07495</name>
</gene>
<evidence type="ECO:0000313" key="11">
    <source>
        <dbReference type="Proteomes" id="UP000031197"/>
    </source>
</evidence>
<dbReference type="InterPro" id="IPR037185">
    <property type="entry name" value="EmrE-like"/>
</dbReference>